<organism evidence="3 4">
    <name type="scientific">Cyclocybe aegerita</name>
    <name type="common">Black poplar mushroom</name>
    <name type="synonym">Agrocybe aegerita</name>
    <dbReference type="NCBI Taxonomy" id="1973307"/>
    <lineage>
        <taxon>Eukaryota</taxon>
        <taxon>Fungi</taxon>
        <taxon>Dikarya</taxon>
        <taxon>Basidiomycota</taxon>
        <taxon>Agaricomycotina</taxon>
        <taxon>Agaricomycetes</taxon>
        <taxon>Agaricomycetidae</taxon>
        <taxon>Agaricales</taxon>
        <taxon>Agaricineae</taxon>
        <taxon>Bolbitiaceae</taxon>
        <taxon>Cyclocybe</taxon>
    </lineage>
</organism>
<reference evidence="3 4" key="1">
    <citation type="submission" date="2020-01" db="EMBL/GenBank/DDBJ databases">
        <authorList>
            <person name="Gupta K D."/>
        </authorList>
    </citation>
    <scope>NUCLEOTIDE SEQUENCE [LARGE SCALE GENOMIC DNA]</scope>
</reference>
<evidence type="ECO:0000313" key="4">
    <source>
        <dbReference type="Proteomes" id="UP000467700"/>
    </source>
</evidence>
<dbReference type="EMBL" id="CACVBS010000101">
    <property type="protein sequence ID" value="CAA7271024.1"/>
    <property type="molecule type" value="Genomic_DNA"/>
</dbReference>
<name>A0A8S0W117_CYCAE</name>
<dbReference type="AlphaFoldDB" id="A0A8S0W117"/>
<feature type="transmembrane region" description="Helical" evidence="2">
    <location>
        <begin position="299"/>
        <end position="319"/>
    </location>
</feature>
<keyword evidence="2" id="KW-0472">Membrane</keyword>
<proteinExistence type="predicted"/>
<feature type="compositionally biased region" description="Low complexity" evidence="1">
    <location>
        <begin position="396"/>
        <end position="409"/>
    </location>
</feature>
<evidence type="ECO:0000256" key="2">
    <source>
        <dbReference type="SAM" id="Phobius"/>
    </source>
</evidence>
<dbReference type="Gene3D" id="2.60.120.260">
    <property type="entry name" value="Galactose-binding domain-like"/>
    <property type="match status" value="1"/>
</dbReference>
<accession>A0A8S0W117</accession>
<dbReference type="OrthoDB" id="3052647at2759"/>
<gene>
    <name evidence="3" type="ORF">AAE3_LOCUS13339</name>
</gene>
<evidence type="ECO:0000256" key="1">
    <source>
        <dbReference type="SAM" id="MobiDB-lite"/>
    </source>
</evidence>
<keyword evidence="2" id="KW-1133">Transmembrane helix</keyword>
<feature type="region of interest" description="Disordered" evidence="1">
    <location>
        <begin position="262"/>
        <end position="290"/>
    </location>
</feature>
<protein>
    <submittedName>
        <fullName evidence="3">Uncharacterized protein</fullName>
    </submittedName>
</protein>
<evidence type="ECO:0000313" key="3">
    <source>
        <dbReference type="EMBL" id="CAA7271024.1"/>
    </source>
</evidence>
<feature type="region of interest" description="Disordered" evidence="1">
    <location>
        <begin position="396"/>
        <end position="423"/>
    </location>
</feature>
<comment type="caution">
    <text evidence="3">The sequence shown here is derived from an EMBL/GenBank/DDBJ whole genome shotgun (WGS) entry which is preliminary data.</text>
</comment>
<keyword evidence="4" id="KW-1185">Reference proteome</keyword>
<sequence length="454" mass="48150">MSTRIVVVDDTNPNITYAGSWFQDRGSKDSLGTYGAPYQSTLHGTTTNGSSFSFAFNANNSGVIDPQWECFIDGSKIPTYPPSTTPTNHWTLCGFTFAAGPHVLTVNATVRDQTFWLDSIQYTSSGESTANQSILIDERDAEFRAGLPEDMWQFTSGVGYASQVPNAAFTFNFSGTSLEYYGFIPDNYPRVDATATWAIDGGTPQEFALKATPPGTPLHRFEKLFQTDVYPVGDHTLQVLYQGDSTKTPLTLTNVIVGNGTTTTSTGIPSGSSTGAGPTGTSGVSGAATSGKSTNLGSILGGVLGGLAFIVVVALFFWFRHLRRHSSEPQEKPNTTVVQPFEPMSPPTAGINSAAITAPSPFAPSVSMKGQLSLATSEPDFSRTIAVTSLQSAQTAISPSAPSSSPTPAHVTDNIRNESSDPRVIVVHADSGVRLSQMIPPHARVEEVPPTYSA</sequence>
<dbReference type="Proteomes" id="UP000467700">
    <property type="component" value="Unassembled WGS sequence"/>
</dbReference>
<dbReference type="CDD" id="cd12087">
    <property type="entry name" value="TM_EGFR-like"/>
    <property type="match status" value="1"/>
</dbReference>
<keyword evidence="2" id="KW-0812">Transmembrane</keyword>
<feature type="region of interest" description="Disordered" evidence="1">
    <location>
        <begin position="327"/>
        <end position="356"/>
    </location>
</feature>